<evidence type="ECO:0000256" key="1">
    <source>
        <dbReference type="ARBA" id="ARBA00010333"/>
    </source>
</evidence>
<accession>A0ABV4MH10</accession>
<name>A0ABV4MH10_9VIBR</name>
<dbReference type="SUPFAM" id="SSF53850">
    <property type="entry name" value="Periplasmic binding protein-like II"/>
    <property type="match status" value="1"/>
</dbReference>
<dbReference type="InterPro" id="IPR001638">
    <property type="entry name" value="Solute-binding_3/MltF_N"/>
</dbReference>
<proteinExistence type="inferred from homology"/>
<evidence type="ECO:0000313" key="5">
    <source>
        <dbReference type="Proteomes" id="UP001569151"/>
    </source>
</evidence>
<reference evidence="4 5" key="1">
    <citation type="submission" date="2024-06" db="EMBL/GenBank/DDBJ databases">
        <authorList>
            <person name="Steensen K."/>
            <person name="Seneca J."/>
            <person name="Bartlau N."/>
            <person name="Yu A.X."/>
            <person name="Polz M.F."/>
        </authorList>
    </citation>
    <scope>NUCLEOTIDE SEQUENCE [LARGE SCALE GENOMIC DNA]</scope>
    <source>
        <strain evidence="4 5">1F146</strain>
    </source>
</reference>
<sequence length="236" mass="27148">MISRTLYAWIFAWIFAWLCFGSSYVHAQYKMHFFCPDFPPYTTVDSTGSHSGIGLDKMKSILDSVGVDYTIEINSNHGRALAELKTGRSDGFFMASQNYERDKYAVFSESVMTNRWVWIVLTSHHGEFSSFPKSGYTVASLLNTNTNRWLTKTGFNLAHPAESITSLISMLDKQEVNAVLVAEEVYNHRFKNDPKYKVILQEEKEFGVYISKSFLNRHPQFMEKFNKAIQASQTKR</sequence>
<comment type="similarity">
    <text evidence="1">Belongs to the bacterial solute-binding protein 3 family.</text>
</comment>
<dbReference type="Gene3D" id="3.40.190.10">
    <property type="entry name" value="Periplasmic binding protein-like II"/>
    <property type="match status" value="2"/>
</dbReference>
<feature type="domain" description="Solute-binding protein family 3/N-terminal" evidence="3">
    <location>
        <begin position="35"/>
        <end position="232"/>
    </location>
</feature>
<dbReference type="Pfam" id="PF00497">
    <property type="entry name" value="SBP_bac_3"/>
    <property type="match status" value="1"/>
</dbReference>
<protein>
    <submittedName>
        <fullName evidence="4">Substrate-binding periplasmic protein</fullName>
    </submittedName>
</protein>
<evidence type="ECO:0000256" key="2">
    <source>
        <dbReference type="ARBA" id="ARBA00022729"/>
    </source>
</evidence>
<dbReference type="EMBL" id="JBGOOS010000009">
    <property type="protein sequence ID" value="MEZ8208803.1"/>
    <property type="molecule type" value="Genomic_DNA"/>
</dbReference>
<organism evidence="4 5">
    <name type="scientific">Vibrio bivalvicida</name>
    <dbReference type="NCBI Taxonomy" id="1276888"/>
    <lineage>
        <taxon>Bacteria</taxon>
        <taxon>Pseudomonadati</taxon>
        <taxon>Pseudomonadota</taxon>
        <taxon>Gammaproteobacteria</taxon>
        <taxon>Vibrionales</taxon>
        <taxon>Vibrionaceae</taxon>
        <taxon>Vibrio</taxon>
        <taxon>Vibrio oreintalis group</taxon>
    </lineage>
</organism>
<keyword evidence="5" id="KW-1185">Reference proteome</keyword>
<keyword evidence="2" id="KW-0732">Signal</keyword>
<comment type="caution">
    <text evidence="4">The sequence shown here is derived from an EMBL/GenBank/DDBJ whole genome shotgun (WGS) entry which is preliminary data.</text>
</comment>
<dbReference type="PANTHER" id="PTHR35936:SF17">
    <property type="entry name" value="ARGININE-BINDING EXTRACELLULAR PROTEIN ARTP"/>
    <property type="match status" value="1"/>
</dbReference>
<evidence type="ECO:0000259" key="3">
    <source>
        <dbReference type="Pfam" id="PF00497"/>
    </source>
</evidence>
<gene>
    <name evidence="4" type="ORF">ACED39_08435</name>
</gene>
<evidence type="ECO:0000313" key="4">
    <source>
        <dbReference type="EMBL" id="MEZ8208803.1"/>
    </source>
</evidence>
<dbReference type="RefSeq" id="WP_371718109.1">
    <property type="nucleotide sequence ID" value="NZ_JBGOOF010000006.1"/>
</dbReference>
<dbReference type="Proteomes" id="UP001569151">
    <property type="component" value="Unassembled WGS sequence"/>
</dbReference>
<dbReference type="PANTHER" id="PTHR35936">
    <property type="entry name" value="MEMBRANE-BOUND LYTIC MUREIN TRANSGLYCOSYLASE F"/>
    <property type="match status" value="1"/>
</dbReference>